<keyword evidence="2" id="KW-0472">Membrane</keyword>
<proteinExistence type="predicted"/>
<keyword evidence="5" id="KW-1185">Reference proteome</keyword>
<reference evidence="4 5" key="1">
    <citation type="journal article" date="2014" name="Appl. Environ. Microbiol.">
        <title>Genomic features of a bumble bee symbiont reflect its host environment.</title>
        <authorList>
            <person name="Martinson V.G."/>
            <person name="Magoc T."/>
            <person name="Koch H."/>
            <person name="Salzberg S.L."/>
            <person name="Moran N.A."/>
        </authorList>
    </citation>
    <scope>NUCLEOTIDE SEQUENCE [LARGE SCALE GENOMIC DNA]</scope>
    <source>
        <strain evidence="4 5">Bimp</strain>
    </source>
</reference>
<evidence type="ECO:0000259" key="3">
    <source>
        <dbReference type="PROSITE" id="PS51724"/>
    </source>
</evidence>
<dbReference type="InterPro" id="IPR007730">
    <property type="entry name" value="SPOR-like_dom"/>
</dbReference>
<name>A0AB94IF40_9GAMM</name>
<dbReference type="AlphaFoldDB" id="A0AB94IF40"/>
<evidence type="ECO:0000313" key="5">
    <source>
        <dbReference type="Proteomes" id="UP000506160"/>
    </source>
</evidence>
<dbReference type="GO" id="GO:0042834">
    <property type="term" value="F:peptidoglycan binding"/>
    <property type="evidence" value="ECO:0007669"/>
    <property type="project" value="InterPro"/>
</dbReference>
<organism evidence="4 5">
    <name type="scientific">Candidatus Schmidhempelia bombi str. Bimp</name>
    <dbReference type="NCBI Taxonomy" id="1387197"/>
    <lineage>
        <taxon>Bacteria</taxon>
        <taxon>Pseudomonadati</taxon>
        <taxon>Pseudomonadota</taxon>
        <taxon>Gammaproteobacteria</taxon>
        <taxon>Orbales</taxon>
        <taxon>Orbaceae</taxon>
        <taxon>Candidatus Schmidhempelia</taxon>
    </lineage>
</organism>
<keyword evidence="2" id="KW-0812">Transmembrane</keyword>
<feature type="region of interest" description="Disordered" evidence="1">
    <location>
        <begin position="64"/>
        <end position="140"/>
    </location>
</feature>
<feature type="compositionally biased region" description="Polar residues" evidence="1">
    <location>
        <begin position="124"/>
        <end position="140"/>
    </location>
</feature>
<gene>
    <name evidence="4" type="ORF">O970_00455</name>
</gene>
<feature type="domain" description="SPOR" evidence="3">
    <location>
        <begin position="179"/>
        <end position="256"/>
    </location>
</feature>
<keyword evidence="2" id="KW-1133">Transmembrane helix</keyword>
<accession>A0AB94IF40</accession>
<protein>
    <recommendedName>
        <fullName evidence="3">SPOR domain-containing protein</fullName>
    </recommendedName>
</protein>
<dbReference type="Pfam" id="PF05036">
    <property type="entry name" value="SPOR"/>
    <property type="match status" value="1"/>
</dbReference>
<dbReference type="InterPro" id="IPR036680">
    <property type="entry name" value="SPOR-like_sf"/>
</dbReference>
<evidence type="ECO:0000256" key="1">
    <source>
        <dbReference type="SAM" id="MobiDB-lite"/>
    </source>
</evidence>
<dbReference type="PROSITE" id="PS51724">
    <property type="entry name" value="SPOR"/>
    <property type="match status" value="1"/>
</dbReference>
<evidence type="ECO:0000256" key="2">
    <source>
        <dbReference type="SAM" id="Phobius"/>
    </source>
</evidence>
<dbReference type="Proteomes" id="UP000506160">
    <property type="component" value="Unassembled WGS sequence"/>
</dbReference>
<feature type="transmembrane region" description="Helical" evidence="2">
    <location>
        <begin position="35"/>
        <end position="58"/>
    </location>
</feature>
<feature type="compositionally biased region" description="Polar residues" evidence="1">
    <location>
        <begin position="64"/>
        <end position="106"/>
    </location>
</feature>
<dbReference type="Gene3D" id="3.30.70.1070">
    <property type="entry name" value="Sporulation related repeat"/>
    <property type="match status" value="1"/>
</dbReference>
<sequence length="265" mass="30519">MYAMSDLHPETMQSPKDKLLFANERKKRLRLTNQFNRTTMILVLIIAVLLLLISFLLFRTPDTADSNGMNRHQTGNQYQTNRIESRYTGQTNQNNSEFTTDPSYSDLSDYEMNGRSLNIDGQEISRTPTESARGQSDNKSQLVIPGEIVDEFDSRQRKEFINNQMDAKSYFNELPLANNLDTKHYTIQLIGSSSLPSILDFAKKNRVTNYQIYETRRYDKIWFVLIKGNYPTKGDALEALNALPDELKTNGPWVRMGEAILKDKL</sequence>
<evidence type="ECO:0000313" key="4">
    <source>
        <dbReference type="EMBL" id="TEA28128.1"/>
    </source>
</evidence>
<comment type="caution">
    <text evidence="4">The sequence shown here is derived from an EMBL/GenBank/DDBJ whole genome shotgun (WGS) entry which is preliminary data.</text>
</comment>
<dbReference type="EMBL" id="AWGA01000007">
    <property type="protein sequence ID" value="TEA28128.1"/>
    <property type="molecule type" value="Genomic_DNA"/>
</dbReference>